<reference evidence="1 2" key="1">
    <citation type="submission" date="2018-06" db="EMBL/GenBank/DDBJ databases">
        <title>Genome analysis of cellulolytic fungus Trichoderma lentiforme CFAM-422.</title>
        <authorList>
            <person name="Steindorff A.S."/>
            <person name="Formighieri E.F."/>
            <person name="Midorikawa G.E.O."/>
            <person name="Tamietti M.S."/>
            <person name="Ramos E.Z."/>
            <person name="Silva A.S."/>
            <person name="Bon E.P.S."/>
            <person name="Mendes T.D."/>
            <person name="Damaso M.C.T."/>
            <person name="Favaro L.C.L."/>
        </authorList>
    </citation>
    <scope>NUCLEOTIDE SEQUENCE [LARGE SCALE GENOMIC DNA]</scope>
    <source>
        <strain evidence="1 2">CFAM-422</strain>
    </source>
</reference>
<gene>
    <name evidence="1" type="ORF">CFAM422_002363</name>
</gene>
<accession>A0A9P4XLZ5</accession>
<proteinExistence type="predicted"/>
<evidence type="ECO:0000313" key="2">
    <source>
        <dbReference type="Proteomes" id="UP000801864"/>
    </source>
</evidence>
<organism evidence="1 2">
    <name type="scientific">Trichoderma lentiforme</name>
    <dbReference type="NCBI Taxonomy" id="1567552"/>
    <lineage>
        <taxon>Eukaryota</taxon>
        <taxon>Fungi</taxon>
        <taxon>Dikarya</taxon>
        <taxon>Ascomycota</taxon>
        <taxon>Pezizomycotina</taxon>
        <taxon>Sordariomycetes</taxon>
        <taxon>Hypocreomycetidae</taxon>
        <taxon>Hypocreales</taxon>
        <taxon>Hypocreaceae</taxon>
        <taxon>Trichoderma</taxon>
    </lineage>
</organism>
<keyword evidence="2" id="KW-1185">Reference proteome</keyword>
<dbReference type="EMBL" id="QLNT01000003">
    <property type="protein sequence ID" value="KAF3075799.1"/>
    <property type="molecule type" value="Genomic_DNA"/>
</dbReference>
<dbReference type="Proteomes" id="UP000801864">
    <property type="component" value="Unassembled WGS sequence"/>
</dbReference>
<comment type="caution">
    <text evidence="1">The sequence shown here is derived from an EMBL/GenBank/DDBJ whole genome shotgun (WGS) entry which is preliminary data.</text>
</comment>
<dbReference type="AlphaFoldDB" id="A0A9P4XLZ5"/>
<name>A0A9P4XLZ5_9HYPO</name>
<evidence type="ECO:0000313" key="1">
    <source>
        <dbReference type="EMBL" id="KAF3075799.1"/>
    </source>
</evidence>
<sequence>MTGVCREQNSRMLQPSDRTRTHNCLHIPHGLAGGLISVATAIARNVLMPLVTAVPKATLSAHVPTGYDAFSTLAPGT</sequence>
<protein>
    <submittedName>
        <fullName evidence="1">Uncharacterized protein</fullName>
    </submittedName>
</protein>